<evidence type="ECO:0000256" key="6">
    <source>
        <dbReference type="PROSITE-ProRule" id="PRU00433"/>
    </source>
</evidence>
<evidence type="ECO:0000256" key="4">
    <source>
        <dbReference type="ARBA" id="ARBA00022982"/>
    </source>
</evidence>
<accession>A0A1F6D4I7</accession>
<evidence type="ECO:0000256" key="1">
    <source>
        <dbReference type="ARBA" id="ARBA00022448"/>
    </source>
</evidence>
<proteinExistence type="predicted"/>
<dbReference type="SUPFAM" id="SSF46626">
    <property type="entry name" value="Cytochrome c"/>
    <property type="match status" value="2"/>
</dbReference>
<name>A0A1F6D4I7_HANXR</name>
<feature type="domain" description="Cytochrome c" evidence="7">
    <location>
        <begin position="64"/>
        <end position="157"/>
    </location>
</feature>
<keyword evidence="3 6" id="KW-0479">Metal-binding</keyword>
<evidence type="ECO:0000256" key="5">
    <source>
        <dbReference type="ARBA" id="ARBA00023004"/>
    </source>
</evidence>
<dbReference type="InterPro" id="IPR009056">
    <property type="entry name" value="Cyt_c-like_dom"/>
</dbReference>
<keyword evidence="2 6" id="KW-0349">Heme</keyword>
<protein>
    <recommendedName>
        <fullName evidence="7">Cytochrome c domain-containing protein</fullName>
    </recommendedName>
</protein>
<keyword evidence="5 6" id="KW-0408">Iron</keyword>
<evidence type="ECO:0000259" key="7">
    <source>
        <dbReference type="PROSITE" id="PS51007"/>
    </source>
</evidence>
<dbReference type="InterPro" id="IPR019020">
    <property type="entry name" value="Cyt-c552/DMSO_Rdtase_haem-bd"/>
</dbReference>
<dbReference type="PROSITE" id="PS51007">
    <property type="entry name" value="CYTC"/>
    <property type="match status" value="2"/>
</dbReference>
<dbReference type="Gene3D" id="1.10.760.10">
    <property type="entry name" value="Cytochrome c-like domain"/>
    <property type="match status" value="2"/>
</dbReference>
<dbReference type="PANTHER" id="PTHR35008:SF8">
    <property type="entry name" value="ALCOHOL DEHYDROGENASE CYTOCHROME C SUBUNIT"/>
    <property type="match status" value="1"/>
</dbReference>
<gene>
    <name evidence="8" type="ORF">A3F84_22205</name>
</gene>
<dbReference type="SMART" id="SM00887">
    <property type="entry name" value="EB_dh"/>
    <property type="match status" value="1"/>
</dbReference>
<keyword evidence="4" id="KW-0249">Electron transport</keyword>
<evidence type="ECO:0000256" key="3">
    <source>
        <dbReference type="ARBA" id="ARBA00022723"/>
    </source>
</evidence>
<keyword evidence="1" id="KW-0813">Transport</keyword>
<dbReference type="EMBL" id="MFKF01000034">
    <property type="protein sequence ID" value="OGG56344.1"/>
    <property type="molecule type" value="Genomic_DNA"/>
</dbReference>
<dbReference type="Pfam" id="PF00034">
    <property type="entry name" value="Cytochrom_C"/>
    <property type="match status" value="1"/>
</dbReference>
<reference evidence="8 9" key="1">
    <citation type="journal article" date="2016" name="Nat. Commun.">
        <title>Thousands of microbial genomes shed light on interconnected biogeochemical processes in an aquifer system.</title>
        <authorList>
            <person name="Anantharaman K."/>
            <person name="Brown C.T."/>
            <person name="Hug L.A."/>
            <person name="Sharon I."/>
            <person name="Castelle C.J."/>
            <person name="Probst A.J."/>
            <person name="Thomas B.C."/>
            <person name="Singh A."/>
            <person name="Wilkins M.J."/>
            <person name="Karaoz U."/>
            <person name="Brodie E.L."/>
            <person name="Williams K.H."/>
            <person name="Hubbard S.S."/>
            <person name="Banfield J.F."/>
        </authorList>
    </citation>
    <scope>NUCLEOTIDE SEQUENCE [LARGE SCALE GENOMIC DNA]</scope>
    <source>
        <strain evidence="9">RIFCSPLOWO2_12_FULL_64_10</strain>
    </source>
</reference>
<evidence type="ECO:0000256" key="2">
    <source>
        <dbReference type="ARBA" id="ARBA00022617"/>
    </source>
</evidence>
<evidence type="ECO:0000313" key="8">
    <source>
        <dbReference type="EMBL" id="OGG56344.1"/>
    </source>
</evidence>
<dbReference type="GO" id="GO:0020037">
    <property type="term" value="F:heme binding"/>
    <property type="evidence" value="ECO:0007669"/>
    <property type="project" value="InterPro"/>
</dbReference>
<dbReference type="GO" id="GO:0009055">
    <property type="term" value="F:electron transfer activity"/>
    <property type="evidence" value="ECO:0007669"/>
    <property type="project" value="InterPro"/>
</dbReference>
<dbReference type="Pfam" id="PF13442">
    <property type="entry name" value="Cytochrome_CBB3"/>
    <property type="match status" value="1"/>
</dbReference>
<dbReference type="Gene3D" id="2.60.40.1190">
    <property type="match status" value="1"/>
</dbReference>
<organism evidence="8 9">
    <name type="scientific">Handelsmanbacteria sp. (strain RIFCSPLOWO2_12_FULL_64_10)</name>
    <dbReference type="NCBI Taxonomy" id="1817868"/>
    <lineage>
        <taxon>Bacteria</taxon>
        <taxon>Candidatus Handelsmaniibacteriota</taxon>
    </lineage>
</organism>
<evidence type="ECO:0000313" key="9">
    <source>
        <dbReference type="Proteomes" id="UP000178606"/>
    </source>
</evidence>
<dbReference type="PANTHER" id="PTHR35008">
    <property type="entry name" value="BLL4482 PROTEIN-RELATED"/>
    <property type="match status" value="1"/>
</dbReference>
<dbReference type="InterPro" id="IPR036909">
    <property type="entry name" value="Cyt_c-like_dom_sf"/>
</dbReference>
<comment type="caution">
    <text evidence="8">The sequence shown here is derived from an EMBL/GenBank/DDBJ whole genome shotgun (WGS) entry which is preliminary data.</text>
</comment>
<feature type="domain" description="Cytochrome c" evidence="7">
    <location>
        <begin position="192"/>
        <end position="283"/>
    </location>
</feature>
<dbReference type="GO" id="GO:0046872">
    <property type="term" value="F:metal ion binding"/>
    <property type="evidence" value="ECO:0007669"/>
    <property type="project" value="UniProtKB-KW"/>
</dbReference>
<dbReference type="Pfam" id="PF09459">
    <property type="entry name" value="EB_dh"/>
    <property type="match status" value="1"/>
</dbReference>
<sequence length="557" mass="61004">MKMFWTQTVATGLLLTVCATGDGESPRPAAVAAAVAGAPSIATISGQPAPATWAPTAILPATPELLALGKATYEKQCVACHGPQGRGDGEAAYLLYPRPRDFVTAKYRLISTWDGIPTDEDLFRTISRGMPGSAMPSWAHLPERTRWGLVHYIKTFAETPISVRPDKDPNRVEGLPGEGVLRVPPEPPYTPEARTRADSLFADGCAGCHGRTARGDGAQKQIDEKGLPTRPRDLTIGVFKGDPAPESVYRRIVAGLPGTPMPMSDYLHGDDAWYLVHYVRSLSSDEQRARVEMKRFEVEARRVSGVPEHPDDGVWRGARPVNIHLMPLWWRTDRPEEVTVRALHDGKEIALLLVWADATQDQTAVRPQDFRDAAAVEFSLAPDPPFFAMGAKGEFVNIWMWKAERQADLEPAFQDLEKVYPNIGIDSYPNLLRSPLEQPMRNALTLQSDTTFVTAWGAGNIVADPTRKSPAEDLRAQGFGTLKARPRVDQTVQATGTYGMDTYRVVFRRALAPNGPEAVALRPGTTVSVAFAVWNGSAGDRDGKKSVTIWQDLKIAP</sequence>
<dbReference type="InterPro" id="IPR051459">
    <property type="entry name" value="Cytochrome_c-type_DH"/>
</dbReference>
<dbReference type="AlphaFoldDB" id="A0A1F6D4I7"/>
<dbReference type="Proteomes" id="UP000178606">
    <property type="component" value="Unassembled WGS sequence"/>
</dbReference>